<keyword evidence="7 8" id="KW-0413">Isomerase</keyword>
<keyword evidence="13" id="KW-1185">Reference proteome</keyword>
<dbReference type="EMBL" id="PDEQ01000003">
    <property type="protein sequence ID" value="PEN14096.1"/>
    <property type="molecule type" value="Genomic_DNA"/>
</dbReference>
<organism evidence="12 13">
    <name type="scientific">Longibacter salinarum</name>
    <dbReference type="NCBI Taxonomy" id="1850348"/>
    <lineage>
        <taxon>Bacteria</taxon>
        <taxon>Pseudomonadati</taxon>
        <taxon>Rhodothermota</taxon>
        <taxon>Rhodothermia</taxon>
        <taxon>Rhodothermales</taxon>
        <taxon>Salisaetaceae</taxon>
        <taxon>Longibacter</taxon>
    </lineage>
</organism>
<sequence>MKRLVVVESPTKARTIRNFLPRDGYQIEASMGHIRDLPASAKEIPKDVKGEDWARLGVKIEDGFEPLYIVPSRKKDVVKQLRDAISDADELYIATDEDREGESIGWHLVKVLDPDIPVRRMVFHEITNEAIQRALTETRDIDIDLVEAQETRRILDRLVGYTISPLLWRKIKPKLSAGRVQSVAVRVLVMREKERVTFVPSEYWDLKAQMSKSGLDFESEMTHLGGVRLASGRDFDPDTGRLKDGITEGEDVLLMDEIQATALAEQLPAETWRVADVKTRDRTKSPYAPFITSTLQQEANRKLGLSSSRTMSIAQKLYENGHITYMRTDSTNLSKEAIQGARKAVVDRYGSDYLNDDVREYSSAKSAQEAHEAIRPAGSEMKTRKDLGLSGMAGRLYDLIWKRTVATQMAEAKIRYTNVYFEAGEGDEAARFRASGKEIVFPGFFRAYVEGSDDPEADLEDRERPLPSFNVGETSEPSGDGAPDSVFNVDDIEPIGHETKPPSRYTEATLVKKLEEEGIGRPSTYASIIDTIQKRGYVRKEGSALVPTFTAFATNNLMEKQFERLVDTHFTAEMEDALDDIARGAQDPDPYLKSFYLGDEGIEPRVEKGMDEIDPKQISEISFPKQWGDYVVRVGKYGPYVEGPLEDGSDDTATASLPEDLAPGDTSKDKLKDILEEANKGDQVLGIHPEADMPVILKSGPYGPYIQLGDDDQKGKPKRVSLPPGVSPEDVDFELGKKIINLPRVIGEHPETGKEIDAAIGRYGPYVRHKKKGKFTYASLKDSDNVLDVGLDRALELIEEKEAKNKPQRVLGDHPETGEPVELWKGRYGPYVKHKGTNASLKDGQTIEDLEMDEAIELLDAKSKKKGKKKKKKGKKA</sequence>
<feature type="site" description="Interaction with DNA" evidence="8">
    <location>
        <position position="168"/>
    </location>
</feature>
<evidence type="ECO:0000256" key="6">
    <source>
        <dbReference type="ARBA" id="ARBA00023125"/>
    </source>
</evidence>
<feature type="domain" description="Topo IA-type catalytic" evidence="11">
    <location>
        <begin position="142"/>
        <end position="603"/>
    </location>
</feature>
<evidence type="ECO:0000256" key="8">
    <source>
        <dbReference type="HAMAP-Rule" id="MF_00952"/>
    </source>
</evidence>
<dbReference type="InterPro" id="IPR003602">
    <property type="entry name" value="Topo_IA_DNA-bd_dom"/>
</dbReference>
<evidence type="ECO:0000256" key="5">
    <source>
        <dbReference type="ARBA" id="ARBA00023029"/>
    </source>
</evidence>
<dbReference type="InterPro" id="IPR005733">
    <property type="entry name" value="TopoI_bac-type"/>
</dbReference>
<feature type="region of interest" description="Interaction with DNA" evidence="8">
    <location>
        <begin position="176"/>
        <end position="181"/>
    </location>
</feature>
<dbReference type="InterPro" id="IPR000380">
    <property type="entry name" value="Topo_IA"/>
</dbReference>
<dbReference type="AlphaFoldDB" id="A0A2A8CZK8"/>
<dbReference type="HAMAP" id="MF_00952">
    <property type="entry name" value="Topoisom_1_prok"/>
    <property type="match status" value="1"/>
</dbReference>
<dbReference type="GO" id="GO:0046872">
    <property type="term" value="F:metal ion binding"/>
    <property type="evidence" value="ECO:0007669"/>
    <property type="project" value="UniProtKB-KW"/>
</dbReference>
<evidence type="ECO:0000259" key="11">
    <source>
        <dbReference type="PROSITE" id="PS52039"/>
    </source>
</evidence>
<comment type="catalytic activity">
    <reaction evidence="1 8">
        <text>ATP-independent breakage of single-stranded DNA, followed by passage and rejoining.</text>
        <dbReference type="EC" id="5.6.2.1"/>
    </reaction>
</comment>
<dbReference type="InterPro" id="IPR013825">
    <property type="entry name" value="Topo_IA_cen_sub2"/>
</dbReference>
<dbReference type="Pfam" id="PF01751">
    <property type="entry name" value="Toprim"/>
    <property type="match status" value="1"/>
</dbReference>
<dbReference type="SUPFAM" id="SSF56712">
    <property type="entry name" value="Prokaryotic type I DNA topoisomerase"/>
    <property type="match status" value="1"/>
</dbReference>
<dbReference type="Pfam" id="PF13368">
    <property type="entry name" value="Toprim_C_rpt"/>
    <property type="match status" value="3"/>
</dbReference>
<feature type="site" description="Interaction with DNA" evidence="8">
    <location>
        <position position="153"/>
    </location>
</feature>
<dbReference type="InterPro" id="IPR013824">
    <property type="entry name" value="Topo_IA_cen_sub1"/>
</dbReference>
<dbReference type="PROSITE" id="PS50880">
    <property type="entry name" value="TOPRIM"/>
    <property type="match status" value="1"/>
</dbReference>
<dbReference type="RefSeq" id="WP_098075259.1">
    <property type="nucleotide sequence ID" value="NZ_PDEQ01000003.1"/>
</dbReference>
<gene>
    <name evidence="8" type="primary">topA</name>
    <name evidence="12" type="ORF">CRI94_07925</name>
</gene>
<dbReference type="InterPro" id="IPR025589">
    <property type="entry name" value="Toprim_C_rpt"/>
</dbReference>
<comment type="subunit">
    <text evidence="8">Monomer.</text>
</comment>
<dbReference type="SMART" id="SM00436">
    <property type="entry name" value="TOP1Bc"/>
    <property type="match status" value="1"/>
</dbReference>
<dbReference type="Gene3D" id="1.10.460.10">
    <property type="entry name" value="Topoisomerase I, domain 2"/>
    <property type="match status" value="1"/>
</dbReference>
<dbReference type="SMART" id="SM00493">
    <property type="entry name" value="TOPRIM"/>
    <property type="match status" value="1"/>
</dbReference>
<dbReference type="PRINTS" id="PR00417">
    <property type="entry name" value="PRTPISMRASEI"/>
</dbReference>
<dbReference type="Gene3D" id="1.10.290.10">
    <property type="entry name" value="Topoisomerase I, domain 4"/>
    <property type="match status" value="1"/>
</dbReference>
<dbReference type="InterPro" id="IPR013826">
    <property type="entry name" value="Topo_IA_cen_sub3"/>
</dbReference>
<evidence type="ECO:0000256" key="3">
    <source>
        <dbReference type="ARBA" id="ARBA00022723"/>
    </source>
</evidence>
<feature type="site" description="Interaction with DNA" evidence="8">
    <location>
        <position position="33"/>
    </location>
</feature>
<feature type="domain" description="Toprim" evidence="10">
    <location>
        <begin position="2"/>
        <end position="127"/>
    </location>
</feature>
<dbReference type="InterPro" id="IPR028612">
    <property type="entry name" value="Topoisom_1_IA"/>
</dbReference>
<comment type="caution">
    <text evidence="12">The sequence shown here is derived from an EMBL/GenBank/DDBJ whole genome shotgun (WGS) entry which is preliminary data.</text>
</comment>
<feature type="active site" description="O-(5'-phospho-DNA)-tyrosine intermediate" evidence="8">
    <location>
        <position position="325"/>
    </location>
</feature>
<dbReference type="Gene3D" id="2.70.20.10">
    <property type="entry name" value="Topoisomerase I, domain 3"/>
    <property type="match status" value="1"/>
</dbReference>
<dbReference type="SMART" id="SM00437">
    <property type="entry name" value="TOP1Ac"/>
    <property type="match status" value="1"/>
</dbReference>
<name>A0A2A8CZK8_9BACT</name>
<proteinExistence type="inferred from homology"/>
<dbReference type="InterPro" id="IPR023405">
    <property type="entry name" value="Topo_IA_core_domain"/>
</dbReference>
<dbReference type="InterPro" id="IPR013497">
    <property type="entry name" value="Topo_IA_cen"/>
</dbReference>
<evidence type="ECO:0000256" key="7">
    <source>
        <dbReference type="ARBA" id="ARBA00023235"/>
    </source>
</evidence>
<dbReference type="GO" id="GO:0003677">
    <property type="term" value="F:DNA binding"/>
    <property type="evidence" value="ECO:0007669"/>
    <property type="project" value="UniProtKB-KW"/>
</dbReference>
<evidence type="ECO:0000256" key="2">
    <source>
        <dbReference type="ARBA" id="ARBA00009446"/>
    </source>
</evidence>
<dbReference type="Proteomes" id="UP000220102">
    <property type="component" value="Unassembled WGS sequence"/>
</dbReference>
<dbReference type="PANTHER" id="PTHR42785:SF1">
    <property type="entry name" value="DNA TOPOISOMERASE"/>
    <property type="match status" value="1"/>
</dbReference>
<feature type="region of interest" description="Disordered" evidence="9">
    <location>
        <begin position="453"/>
        <end position="488"/>
    </location>
</feature>
<dbReference type="Pfam" id="PF01131">
    <property type="entry name" value="Topoisom_bac"/>
    <property type="match status" value="1"/>
</dbReference>
<comment type="similarity">
    <text evidence="2 8">Belongs to the type IA topoisomerase family.</text>
</comment>
<feature type="site" description="Interaction with DNA" evidence="8">
    <location>
        <position position="161"/>
    </location>
</feature>
<dbReference type="PROSITE" id="PS52039">
    <property type="entry name" value="TOPO_IA_2"/>
    <property type="match status" value="1"/>
</dbReference>
<accession>A0A2A8CZK8</accession>
<reference evidence="12 13" key="1">
    <citation type="submission" date="2017-10" db="EMBL/GenBank/DDBJ databases">
        <title>Draft genome of Longibacter Salinarum.</title>
        <authorList>
            <person name="Goh K.M."/>
            <person name="Shamsir M.S."/>
            <person name="Lim S.W."/>
        </authorList>
    </citation>
    <scope>NUCLEOTIDE SEQUENCE [LARGE SCALE GENOMIC DNA]</scope>
    <source>
        <strain evidence="12 13">KCTC 52045</strain>
    </source>
</reference>
<dbReference type="PROSITE" id="PS00396">
    <property type="entry name" value="TOPO_IA_1"/>
    <property type="match status" value="1"/>
</dbReference>
<dbReference type="CDD" id="cd00186">
    <property type="entry name" value="TOP1Ac"/>
    <property type="match status" value="1"/>
</dbReference>
<dbReference type="PANTHER" id="PTHR42785">
    <property type="entry name" value="DNA TOPOISOMERASE, TYPE IA, CORE"/>
    <property type="match status" value="1"/>
</dbReference>
<keyword evidence="6 8" id="KW-0238">DNA-binding</keyword>
<keyword evidence="5 8" id="KW-0799">Topoisomerase</keyword>
<dbReference type="CDD" id="cd03363">
    <property type="entry name" value="TOPRIM_TopoIA_TopoI"/>
    <property type="match status" value="1"/>
</dbReference>
<keyword evidence="3" id="KW-0479">Metal-binding</keyword>
<evidence type="ECO:0000256" key="1">
    <source>
        <dbReference type="ARBA" id="ARBA00000213"/>
    </source>
</evidence>
<evidence type="ECO:0000313" key="12">
    <source>
        <dbReference type="EMBL" id="PEN14096.1"/>
    </source>
</evidence>
<dbReference type="InterPro" id="IPR006171">
    <property type="entry name" value="TOPRIM_dom"/>
</dbReference>
<dbReference type="EC" id="5.6.2.1" evidence="8"/>
<dbReference type="GO" id="GO:0003917">
    <property type="term" value="F:DNA topoisomerase type I (single strand cut, ATP-independent) activity"/>
    <property type="evidence" value="ECO:0007669"/>
    <property type="project" value="UniProtKB-UniRule"/>
</dbReference>
<evidence type="ECO:0000256" key="9">
    <source>
        <dbReference type="SAM" id="MobiDB-lite"/>
    </source>
</evidence>
<evidence type="ECO:0000259" key="10">
    <source>
        <dbReference type="PROSITE" id="PS50880"/>
    </source>
</evidence>
<feature type="region of interest" description="Disordered" evidence="9">
    <location>
        <begin position="642"/>
        <end position="667"/>
    </location>
</feature>
<dbReference type="Gene3D" id="3.40.50.140">
    <property type="match status" value="1"/>
</dbReference>
<dbReference type="GO" id="GO:0006265">
    <property type="term" value="P:DNA topological change"/>
    <property type="evidence" value="ECO:0007669"/>
    <property type="project" value="UniProtKB-UniRule"/>
</dbReference>
<comment type="function">
    <text evidence="8">Releases the supercoiling and torsional tension of DNA, which is introduced during the DNA replication and transcription, by transiently cleaving and rejoining one strand of the DNA duplex. Introduces a single-strand break via transesterification at a target site in duplex DNA. The scissile phosphodiester is attacked by the catalytic tyrosine of the enzyme, resulting in the formation of a DNA-(5'-phosphotyrosyl)-enzyme intermediate and the expulsion of a 3'-OH DNA strand. The free DNA strand then undergoes passage around the unbroken strand, thus removing DNA supercoils. Finally, in the religation step, the DNA 3'-OH attacks the covalent intermediate to expel the active-site tyrosine and restore the DNA phosphodiester backbone.</text>
</comment>
<dbReference type="InterPro" id="IPR003601">
    <property type="entry name" value="Topo_IA_2"/>
</dbReference>
<feature type="site" description="Interaction with DNA" evidence="8">
    <location>
        <position position="327"/>
    </location>
</feature>
<keyword evidence="4" id="KW-0460">Magnesium</keyword>
<feature type="site" description="Interaction with DNA" evidence="8">
    <location>
        <position position="535"/>
    </location>
</feature>
<dbReference type="OrthoDB" id="9804262at2"/>
<dbReference type="InterPro" id="IPR023406">
    <property type="entry name" value="Topo_IA_AS"/>
</dbReference>
<dbReference type="NCBIfam" id="TIGR01051">
    <property type="entry name" value="topA_bact"/>
    <property type="match status" value="1"/>
</dbReference>
<dbReference type="InterPro" id="IPR034149">
    <property type="entry name" value="TOPRIM_TopoI"/>
</dbReference>
<protein>
    <recommendedName>
        <fullName evidence="8">DNA topoisomerase 1</fullName>
        <ecNumber evidence="8">5.6.2.1</ecNumber>
    </recommendedName>
    <alternativeName>
        <fullName evidence="8">DNA topoisomerase I</fullName>
    </alternativeName>
</protein>
<feature type="site" description="Interaction with DNA" evidence="8">
    <location>
        <position position="152"/>
    </location>
</feature>
<evidence type="ECO:0000313" key="13">
    <source>
        <dbReference type="Proteomes" id="UP000220102"/>
    </source>
</evidence>
<evidence type="ECO:0000256" key="4">
    <source>
        <dbReference type="ARBA" id="ARBA00022842"/>
    </source>
</evidence>
<feature type="site" description="Interaction with DNA" evidence="8">
    <location>
        <position position="156"/>
    </location>
</feature>